<evidence type="ECO:0000313" key="5">
    <source>
        <dbReference type="Proteomes" id="UP000494201"/>
    </source>
</evidence>
<reference evidence="3 6" key="2">
    <citation type="submission" date="2021-02" db="EMBL/GenBank/DDBJ databases">
        <title>Draft genome of the type strains Burkholderia anthina DSM16086.</title>
        <authorList>
            <person name="Hertel R."/>
            <person name="Meissner J."/>
            <person name="Poehlein A."/>
            <person name="Daniel R."/>
            <person name="Commichau F.M."/>
        </authorList>
    </citation>
    <scope>NUCLEOTIDE SEQUENCE [LARGE SCALE GENOMIC DNA]</scope>
    <source>
        <strain evidence="3 6">DSM 16086</strain>
    </source>
</reference>
<dbReference type="CDD" id="cd05233">
    <property type="entry name" value="SDR_c"/>
    <property type="match status" value="1"/>
</dbReference>
<evidence type="ECO:0000256" key="2">
    <source>
        <dbReference type="ARBA" id="ARBA00023002"/>
    </source>
</evidence>
<comment type="similarity">
    <text evidence="1">Belongs to the short-chain dehydrogenases/reductases (SDR) family.</text>
</comment>
<dbReference type="Proteomes" id="UP000755577">
    <property type="component" value="Unassembled WGS sequence"/>
</dbReference>
<dbReference type="PANTHER" id="PTHR24321">
    <property type="entry name" value="DEHYDROGENASES, SHORT CHAIN"/>
    <property type="match status" value="1"/>
</dbReference>
<evidence type="ECO:0000313" key="4">
    <source>
        <dbReference type="EMBL" id="VVU48558.1"/>
    </source>
</evidence>
<dbReference type="PROSITE" id="PS00061">
    <property type="entry name" value="ADH_SHORT"/>
    <property type="match status" value="1"/>
</dbReference>
<dbReference type="FunFam" id="3.40.50.720:FF:000084">
    <property type="entry name" value="Short-chain dehydrogenase reductase"/>
    <property type="match status" value="1"/>
</dbReference>
<name>A0A6P2G4D0_9BURK</name>
<dbReference type="Proteomes" id="UP000494201">
    <property type="component" value="Unassembled WGS sequence"/>
</dbReference>
<dbReference type="Pfam" id="PF13561">
    <property type="entry name" value="adh_short_C2"/>
    <property type="match status" value="1"/>
</dbReference>
<dbReference type="Gene3D" id="3.40.50.720">
    <property type="entry name" value="NAD(P)-binding Rossmann-like Domain"/>
    <property type="match status" value="1"/>
</dbReference>
<dbReference type="InterPro" id="IPR002347">
    <property type="entry name" value="SDR_fam"/>
</dbReference>
<proteinExistence type="inferred from homology"/>
<evidence type="ECO:0000313" key="6">
    <source>
        <dbReference type="Proteomes" id="UP000755577"/>
    </source>
</evidence>
<dbReference type="EMBL" id="JAFCIQ010000005">
    <property type="protein sequence ID" value="MBM2766723.1"/>
    <property type="molecule type" value="Genomic_DNA"/>
</dbReference>
<keyword evidence="6" id="KW-1185">Reference proteome</keyword>
<dbReference type="SUPFAM" id="SSF51735">
    <property type="entry name" value="NAD(P)-binding Rossmann-fold domains"/>
    <property type="match status" value="1"/>
</dbReference>
<dbReference type="InterPro" id="IPR036291">
    <property type="entry name" value="NAD(P)-bd_dom_sf"/>
</dbReference>
<dbReference type="AlphaFoldDB" id="A0A6P2G4D0"/>
<evidence type="ECO:0000313" key="3">
    <source>
        <dbReference type="EMBL" id="MBM2766723.1"/>
    </source>
</evidence>
<gene>
    <name evidence="4" type="ORF">BAN20980_01257</name>
    <name evidence="3" type="ORF">JQK92_09830</name>
</gene>
<reference evidence="4 5" key="1">
    <citation type="submission" date="2019-09" db="EMBL/GenBank/DDBJ databases">
        <authorList>
            <person name="Depoorter E."/>
        </authorList>
    </citation>
    <scope>NUCLEOTIDE SEQUENCE [LARGE SCALE GENOMIC DNA]</scope>
    <source>
        <strain evidence="4">LMG 20980</strain>
    </source>
</reference>
<evidence type="ECO:0000256" key="1">
    <source>
        <dbReference type="ARBA" id="ARBA00006484"/>
    </source>
</evidence>
<dbReference type="EMBL" id="CABVLY010000003">
    <property type="protein sequence ID" value="VVU48558.1"/>
    <property type="molecule type" value="Genomic_DNA"/>
</dbReference>
<keyword evidence="2" id="KW-0560">Oxidoreductase</keyword>
<dbReference type="GO" id="GO:0016491">
    <property type="term" value="F:oxidoreductase activity"/>
    <property type="evidence" value="ECO:0007669"/>
    <property type="project" value="UniProtKB-KW"/>
</dbReference>
<dbReference type="RefSeq" id="WP_096502637.1">
    <property type="nucleotide sequence ID" value="NZ_CABVLY010000003.1"/>
</dbReference>
<dbReference type="GeneID" id="56499286"/>
<sequence>MTKEFTGKTALVTGGGTGIGRASAIMLAERGCTVTVAGRTVETLNEVVAMIEASGGNARAVVCDVSDEDSVRNAVAVAIGDAGRLDFGVNSAGVSGGEDLRSTANYATETFDRIVAIDLRGTFLSMKYELEQMARQGFGSIVNLASGAGLVGVPGFSGYTAAKHGVIGLTKTAALDYGSVGIRVNAIAAGLVATPLVATGRSPEVMAARIAAHPLGRIAQPDEMAEAVVWLCSDKSSFVTGTALPVDGGYTAR</sequence>
<dbReference type="PRINTS" id="PR00080">
    <property type="entry name" value="SDRFAMILY"/>
</dbReference>
<organism evidence="4 5">
    <name type="scientific">Burkholderia anthina</name>
    <dbReference type="NCBI Taxonomy" id="179879"/>
    <lineage>
        <taxon>Bacteria</taxon>
        <taxon>Pseudomonadati</taxon>
        <taxon>Pseudomonadota</taxon>
        <taxon>Betaproteobacteria</taxon>
        <taxon>Burkholderiales</taxon>
        <taxon>Burkholderiaceae</taxon>
        <taxon>Burkholderia</taxon>
        <taxon>Burkholderia cepacia complex</taxon>
    </lineage>
</organism>
<protein>
    <submittedName>
        <fullName evidence="3 4">Oxidoreductase</fullName>
    </submittedName>
</protein>
<dbReference type="PANTHER" id="PTHR24321:SF8">
    <property type="entry name" value="ESTRADIOL 17-BETA-DEHYDROGENASE 8-RELATED"/>
    <property type="match status" value="1"/>
</dbReference>
<dbReference type="InterPro" id="IPR020904">
    <property type="entry name" value="Sc_DH/Rdtase_CS"/>
</dbReference>
<accession>A0A6P2G4D0</accession>
<dbReference type="PRINTS" id="PR00081">
    <property type="entry name" value="GDHRDH"/>
</dbReference>